<dbReference type="Pfam" id="PF00005">
    <property type="entry name" value="ABC_tran"/>
    <property type="match status" value="1"/>
</dbReference>
<dbReference type="GO" id="GO:0016887">
    <property type="term" value="F:ATP hydrolysis activity"/>
    <property type="evidence" value="ECO:0007669"/>
    <property type="project" value="InterPro"/>
</dbReference>
<dbReference type="Proteomes" id="UP000252706">
    <property type="component" value="Unassembled WGS sequence"/>
</dbReference>
<dbReference type="InterPro" id="IPR027417">
    <property type="entry name" value="P-loop_NTPase"/>
</dbReference>
<keyword evidence="3 7" id="KW-0547">Nucleotide-binding</keyword>
<dbReference type="InterPro" id="IPR003593">
    <property type="entry name" value="AAA+_ATPase"/>
</dbReference>
<keyword evidence="5 7" id="KW-1278">Translocase</keyword>
<dbReference type="FunFam" id="3.40.50.300:FF:000133">
    <property type="entry name" value="Spermidine/putrescine import ATP-binding protein PotA"/>
    <property type="match status" value="1"/>
</dbReference>
<dbReference type="InterPro" id="IPR008995">
    <property type="entry name" value="Mo/tungstate-bd_C_term_dom"/>
</dbReference>
<dbReference type="PANTHER" id="PTHR42781">
    <property type="entry name" value="SPERMIDINE/PUTRESCINE IMPORT ATP-BINDING PROTEIN POTA"/>
    <property type="match status" value="1"/>
</dbReference>
<dbReference type="GO" id="GO:0043190">
    <property type="term" value="C:ATP-binding cassette (ABC) transporter complex"/>
    <property type="evidence" value="ECO:0007669"/>
    <property type="project" value="InterPro"/>
</dbReference>
<feature type="domain" description="ABC transporter" evidence="8">
    <location>
        <begin position="9"/>
        <end position="239"/>
    </location>
</feature>
<sequence>MTSETPIAVDIQDATKKYGSFTALRDVSLRIRDNEFFTLLGPSGCGKTTLLRTIAGFETLTEGAIKLFGEDIADLPPNKRPVNTVFQQYALFPHMDVTRNVMFGLQMLGQSEPEARKRAGEVLELVQLSAFADRLPSQMSGGQQQRVALARALAPNPKVLLLDEPLSALDLKLRQAVRLELQQIQQETGITFIFVTHDQEEALTMSDRIAVIAGGQVQQVGSTRDIYEEPNNKFVADFIGETNLLDVTVTDLGAGQATCILPGGGTFTCPAADGSHEGAGHLSVRPERMAIVPVDGAVLSGVVTRRIYLGTDMHVEVTLDDSEVMTVRVQNSADTHIPERGDRVGLGMEAAAARLLVD</sequence>
<dbReference type="OrthoDB" id="9802264at2"/>
<dbReference type="Gene3D" id="3.40.50.300">
    <property type="entry name" value="P-loop containing nucleotide triphosphate hydrolases"/>
    <property type="match status" value="1"/>
</dbReference>
<dbReference type="PROSITE" id="PS00211">
    <property type="entry name" value="ABC_TRANSPORTER_1"/>
    <property type="match status" value="1"/>
</dbReference>
<evidence type="ECO:0000256" key="5">
    <source>
        <dbReference type="ARBA" id="ARBA00022967"/>
    </source>
</evidence>
<dbReference type="GO" id="GO:0005524">
    <property type="term" value="F:ATP binding"/>
    <property type="evidence" value="ECO:0007669"/>
    <property type="project" value="UniProtKB-KW"/>
</dbReference>
<dbReference type="InterPro" id="IPR005893">
    <property type="entry name" value="PotA-like"/>
</dbReference>
<evidence type="ECO:0000313" key="9">
    <source>
        <dbReference type="EMBL" id="RBW60564.1"/>
    </source>
</evidence>
<keyword evidence="2 7" id="KW-1003">Cell membrane</keyword>
<evidence type="ECO:0000256" key="6">
    <source>
        <dbReference type="ARBA" id="ARBA00023136"/>
    </source>
</evidence>
<dbReference type="GO" id="GO:0015847">
    <property type="term" value="P:putrescine transport"/>
    <property type="evidence" value="ECO:0007669"/>
    <property type="project" value="UniProtKB-ARBA"/>
</dbReference>
<keyword evidence="1 7" id="KW-0813">Transport</keyword>
<dbReference type="GO" id="GO:0015417">
    <property type="term" value="F:ABC-type polyamine transporter activity"/>
    <property type="evidence" value="ECO:0007669"/>
    <property type="project" value="UniProtKB-EC"/>
</dbReference>
<evidence type="ECO:0000256" key="1">
    <source>
        <dbReference type="ARBA" id="ARBA00022448"/>
    </source>
</evidence>
<proteinExistence type="inferred from homology"/>
<dbReference type="EC" id="7.6.2.11" evidence="7"/>
<comment type="similarity">
    <text evidence="7">Belongs to the ABC transporter superfamily. Spermidine/putrescine importer (TC 3.A.1.11.1) family.</text>
</comment>
<dbReference type="PROSITE" id="PS50893">
    <property type="entry name" value="ABC_TRANSPORTER_2"/>
    <property type="match status" value="1"/>
</dbReference>
<dbReference type="SUPFAM" id="SSF52540">
    <property type="entry name" value="P-loop containing nucleoside triphosphate hydrolases"/>
    <property type="match status" value="1"/>
</dbReference>
<keyword evidence="6 7" id="KW-0472">Membrane</keyword>
<dbReference type="InterPro" id="IPR013611">
    <property type="entry name" value="Transp-assoc_OB_typ2"/>
</dbReference>
<evidence type="ECO:0000313" key="10">
    <source>
        <dbReference type="Proteomes" id="UP000252706"/>
    </source>
</evidence>
<evidence type="ECO:0000259" key="8">
    <source>
        <dbReference type="PROSITE" id="PS50893"/>
    </source>
</evidence>
<protein>
    <recommendedName>
        <fullName evidence="7">Spermidine/putrescine import ATP-binding protein PotA</fullName>
        <ecNumber evidence="7">7.6.2.11</ecNumber>
    </recommendedName>
</protein>
<gene>
    <name evidence="7" type="primary">potA</name>
    <name evidence="9" type="ORF">DS909_03840</name>
</gene>
<comment type="caution">
    <text evidence="9">The sequence shown here is derived from an EMBL/GenBank/DDBJ whole genome shotgun (WGS) entry which is preliminary data.</text>
</comment>
<comment type="catalytic activity">
    <reaction evidence="7">
        <text>ATP + H2O + polyamine-[polyamine-binding protein]Side 1 = ADP + phosphate + polyamineSide 2 + [polyamine-binding protein]Side 1.</text>
        <dbReference type="EC" id="7.6.2.11"/>
    </reaction>
</comment>
<name>A0A366XAN0_9RHOB</name>
<accession>A0A366XAN0</accession>
<dbReference type="Pfam" id="PF08402">
    <property type="entry name" value="TOBE_2"/>
    <property type="match status" value="1"/>
</dbReference>
<dbReference type="SUPFAM" id="SSF50331">
    <property type="entry name" value="MOP-like"/>
    <property type="match status" value="1"/>
</dbReference>
<evidence type="ECO:0000256" key="3">
    <source>
        <dbReference type="ARBA" id="ARBA00022741"/>
    </source>
</evidence>
<organism evidence="9 10">
    <name type="scientific">Phaeobacter gallaeciensis</name>
    <dbReference type="NCBI Taxonomy" id="60890"/>
    <lineage>
        <taxon>Bacteria</taxon>
        <taxon>Pseudomonadati</taxon>
        <taxon>Pseudomonadota</taxon>
        <taxon>Alphaproteobacteria</taxon>
        <taxon>Rhodobacterales</taxon>
        <taxon>Roseobacteraceae</taxon>
        <taxon>Phaeobacter</taxon>
    </lineage>
</organism>
<dbReference type="NCBIfam" id="TIGR01187">
    <property type="entry name" value="potA"/>
    <property type="match status" value="1"/>
</dbReference>
<dbReference type="InterPro" id="IPR050093">
    <property type="entry name" value="ABC_SmlMolc_Importer"/>
</dbReference>
<evidence type="ECO:0000256" key="4">
    <source>
        <dbReference type="ARBA" id="ARBA00022840"/>
    </source>
</evidence>
<dbReference type="PANTHER" id="PTHR42781:SF4">
    <property type="entry name" value="SPERMIDINE_PUTRESCINE IMPORT ATP-BINDING PROTEIN POTA"/>
    <property type="match status" value="1"/>
</dbReference>
<dbReference type="AlphaFoldDB" id="A0A366XAN0"/>
<dbReference type="InterPro" id="IPR003439">
    <property type="entry name" value="ABC_transporter-like_ATP-bd"/>
</dbReference>
<comment type="function">
    <text evidence="7">Part of the ABC transporter complex PotABCD involved in spermidine/putrescine import. Responsible for energy coupling to the transport system.</text>
</comment>
<dbReference type="EMBL" id="QOCE01000011">
    <property type="protein sequence ID" value="RBW60564.1"/>
    <property type="molecule type" value="Genomic_DNA"/>
</dbReference>
<evidence type="ECO:0000256" key="2">
    <source>
        <dbReference type="ARBA" id="ARBA00022475"/>
    </source>
</evidence>
<dbReference type="RefSeq" id="WP_113822114.1">
    <property type="nucleotide sequence ID" value="NZ_QOCE01000011.1"/>
</dbReference>
<dbReference type="Gene3D" id="2.40.50.100">
    <property type="match status" value="1"/>
</dbReference>
<dbReference type="SMART" id="SM00382">
    <property type="entry name" value="AAA"/>
    <property type="match status" value="1"/>
</dbReference>
<comment type="subunit">
    <text evidence="7">The complex is composed of two ATP-binding proteins (PotA), two transmembrane proteins (PotB and PotC) and a solute-binding protein (PotD).</text>
</comment>
<evidence type="ECO:0000256" key="7">
    <source>
        <dbReference type="RuleBase" id="RU364083"/>
    </source>
</evidence>
<reference evidence="9 10" key="1">
    <citation type="submission" date="2018-07" db="EMBL/GenBank/DDBJ databases">
        <title>Modular assembly of carbohydrate-degrading microbial communities in the ocean.</title>
        <authorList>
            <person name="Enke T.N."/>
            <person name="Datta M.S."/>
            <person name="Schwartzman J.A."/>
            <person name="Cermak N."/>
            <person name="Schmitz D.A."/>
            <person name="Barrere J."/>
            <person name="Cordero O.X."/>
        </authorList>
    </citation>
    <scope>NUCLEOTIDE SEQUENCE [LARGE SCALE GENOMIC DNA]</scope>
    <source>
        <strain evidence="9 10">C3M10</strain>
    </source>
</reference>
<dbReference type="InterPro" id="IPR017871">
    <property type="entry name" value="ABC_transporter-like_CS"/>
</dbReference>
<keyword evidence="4 7" id="KW-0067">ATP-binding</keyword>